<evidence type="ECO:0000256" key="4">
    <source>
        <dbReference type="SAM" id="SignalP"/>
    </source>
</evidence>
<reference evidence="6 7" key="1">
    <citation type="submission" date="2021-09" db="EMBL/GenBank/DDBJ databases">
        <title>The complete genome sequence of a new microorganism.</title>
        <authorList>
            <person name="Zi Z."/>
        </authorList>
    </citation>
    <scope>NUCLEOTIDE SEQUENCE [LARGE SCALE GENOMIC DNA]</scope>
    <source>
        <strain evidence="6 7">WGZ8</strain>
    </source>
</reference>
<gene>
    <name evidence="6" type="ORF">K9B37_10825</name>
</gene>
<dbReference type="PANTHER" id="PTHR30290">
    <property type="entry name" value="PERIPLASMIC BINDING COMPONENT OF ABC TRANSPORTER"/>
    <property type="match status" value="1"/>
</dbReference>
<dbReference type="InterPro" id="IPR000914">
    <property type="entry name" value="SBP_5_dom"/>
</dbReference>
<evidence type="ECO:0000256" key="2">
    <source>
        <dbReference type="ARBA" id="ARBA00005695"/>
    </source>
</evidence>
<dbReference type="PIRSF" id="PIRSF002741">
    <property type="entry name" value="MppA"/>
    <property type="match status" value="1"/>
</dbReference>
<feature type="domain" description="Solute-binding protein family 5" evidence="5">
    <location>
        <begin position="66"/>
        <end position="452"/>
    </location>
</feature>
<evidence type="ECO:0000313" key="7">
    <source>
        <dbReference type="Proteomes" id="UP000704176"/>
    </source>
</evidence>
<dbReference type="InterPro" id="IPR039424">
    <property type="entry name" value="SBP_5"/>
</dbReference>
<dbReference type="PROSITE" id="PS01040">
    <property type="entry name" value="SBP_BACTERIAL_5"/>
    <property type="match status" value="1"/>
</dbReference>
<dbReference type="RefSeq" id="WP_224313096.1">
    <property type="nucleotide sequence ID" value="NZ_JAIRBM010000007.1"/>
</dbReference>
<feature type="signal peptide" evidence="4">
    <location>
        <begin position="1"/>
        <end position="22"/>
    </location>
</feature>
<dbReference type="EMBL" id="JAIRBM010000007">
    <property type="protein sequence ID" value="MBZ6076768.1"/>
    <property type="molecule type" value="Genomic_DNA"/>
</dbReference>
<dbReference type="Proteomes" id="UP000704176">
    <property type="component" value="Unassembled WGS sequence"/>
</dbReference>
<organism evidence="6 7">
    <name type="scientific">Microvirga puerhi</name>
    <dbReference type="NCBI Taxonomy" id="2876078"/>
    <lineage>
        <taxon>Bacteria</taxon>
        <taxon>Pseudomonadati</taxon>
        <taxon>Pseudomonadota</taxon>
        <taxon>Alphaproteobacteria</taxon>
        <taxon>Hyphomicrobiales</taxon>
        <taxon>Methylobacteriaceae</taxon>
        <taxon>Microvirga</taxon>
    </lineage>
</organism>
<dbReference type="InterPro" id="IPR030678">
    <property type="entry name" value="Peptide/Ni-bd"/>
</dbReference>
<feature type="chain" id="PRO_5046740137" evidence="4">
    <location>
        <begin position="23"/>
        <end position="536"/>
    </location>
</feature>
<dbReference type="CDD" id="cd08493">
    <property type="entry name" value="PBP2_DppA_like"/>
    <property type="match status" value="1"/>
</dbReference>
<dbReference type="Gene3D" id="3.40.190.10">
    <property type="entry name" value="Periplasmic binding protein-like II"/>
    <property type="match status" value="1"/>
</dbReference>
<accession>A0ABS7VMJ6</accession>
<dbReference type="Gene3D" id="3.90.76.10">
    <property type="entry name" value="Dipeptide-binding Protein, Domain 1"/>
    <property type="match status" value="1"/>
</dbReference>
<comment type="caution">
    <text evidence="6">The sequence shown here is derived from an EMBL/GenBank/DDBJ whole genome shotgun (WGS) entry which is preliminary data.</text>
</comment>
<evidence type="ECO:0000256" key="3">
    <source>
        <dbReference type="ARBA" id="ARBA00022729"/>
    </source>
</evidence>
<evidence type="ECO:0000259" key="5">
    <source>
        <dbReference type="Pfam" id="PF00496"/>
    </source>
</evidence>
<evidence type="ECO:0000256" key="1">
    <source>
        <dbReference type="ARBA" id="ARBA00004418"/>
    </source>
</evidence>
<protein>
    <submittedName>
        <fullName evidence="6">ABC transporter substrate-binding protein</fullName>
    </submittedName>
</protein>
<name>A0ABS7VMJ6_9HYPH</name>
<proteinExistence type="inferred from homology"/>
<keyword evidence="3 4" id="KW-0732">Signal</keyword>
<dbReference type="Gene3D" id="3.10.105.10">
    <property type="entry name" value="Dipeptide-binding Protein, Domain 3"/>
    <property type="match status" value="1"/>
</dbReference>
<keyword evidence="7" id="KW-1185">Reference proteome</keyword>
<evidence type="ECO:0000313" key="6">
    <source>
        <dbReference type="EMBL" id="MBZ6076768.1"/>
    </source>
</evidence>
<comment type="similarity">
    <text evidence="2">Belongs to the bacterial solute-binding protein 5 family.</text>
</comment>
<sequence length="536" mass="58330">MKSAISVGTLAILLAGASPAWSSSLVVCLEGSPETFNPQLSSNATTSTVTGQIYDQLVSVKAGSSELEPSLAESWSVSADGKTYTFKLRHGVKWQSSKAFKPSRDFNADDVLFSFERMMKADNPYYKIGGGNYITFNTKLADVLASVKKVDDYTVEFALKEPLAPFTGILSHQSLVILSAEYAAQLLKAGTPELLDQQPIGTGPFQLSVYQTNATVRFKAFHDTWGEKAKDPARTPKVDDLIMPISSDAPVRLQRALAGECHIAIGPNPADREEIKKSAKLNLVETPVASSGFLDFNFKEKPFQDKRVRQALAYAVNMKGLVDIVFDGTGAVTGALIPASLWGHNPDLKGHPYDPEKAKALLAEAGYPNGFETQIWALPVTRPYMPNGRRAAELIQADWAKIGVKAEIVTYEWGEYVKRARMGEGKTAMFGGIWDFPDPSQIPNNYFTCNSQGKPSPSNIGSWCDAKFNDLIGRAGQITDQKQRTELYKEAQVVFNDEVPAILFGSSSALLAVNKSVVGFVPAVFGTSRFSGVTVR</sequence>
<dbReference type="SUPFAM" id="SSF53850">
    <property type="entry name" value="Periplasmic binding protein-like II"/>
    <property type="match status" value="1"/>
</dbReference>
<dbReference type="PANTHER" id="PTHR30290:SF38">
    <property type="entry name" value="D,D-DIPEPTIDE-BINDING PERIPLASMIC PROTEIN DDPA-RELATED"/>
    <property type="match status" value="1"/>
</dbReference>
<comment type="subcellular location">
    <subcellularLocation>
        <location evidence="1">Periplasm</location>
    </subcellularLocation>
</comment>
<dbReference type="Pfam" id="PF00496">
    <property type="entry name" value="SBP_bac_5"/>
    <property type="match status" value="1"/>
</dbReference>
<dbReference type="InterPro" id="IPR023765">
    <property type="entry name" value="SBP_5_CS"/>
</dbReference>